<reference evidence="3" key="2">
    <citation type="journal article" date="2024" name="Nature">
        <title>Anoxygenic phototroph of the Chloroflexota uses a type I reaction centre.</title>
        <authorList>
            <person name="Tsuji J.M."/>
            <person name="Shaw N.A."/>
            <person name="Nagashima S."/>
            <person name="Venkiteswaran J.J."/>
            <person name="Schiff S.L."/>
            <person name="Watanabe T."/>
            <person name="Fukui M."/>
            <person name="Hanada S."/>
            <person name="Tank M."/>
            <person name="Neufeld J.D."/>
        </authorList>
    </citation>
    <scope>NUCLEOTIDE SEQUENCE</scope>
    <source>
        <strain evidence="3">L227-S17</strain>
    </source>
</reference>
<dbReference type="SUPFAM" id="SSF89260">
    <property type="entry name" value="Collagen-binding domain"/>
    <property type="match status" value="1"/>
</dbReference>
<organism evidence="2 4">
    <name type="scientific">Candidatus Chlorohelix allophototropha</name>
    <dbReference type="NCBI Taxonomy" id="3003348"/>
    <lineage>
        <taxon>Bacteria</taxon>
        <taxon>Bacillati</taxon>
        <taxon>Chloroflexota</taxon>
        <taxon>Chloroflexia</taxon>
        <taxon>Candidatus Chloroheliales</taxon>
        <taxon>Candidatus Chloroheliaceae</taxon>
        <taxon>Candidatus Chlorohelix</taxon>
    </lineage>
</organism>
<name>A0A8T7M7J2_9CHLR</name>
<sequence>MKPNRTNYKIYKSRLFRVSVLLVVTVILVESALMASSYSPIADGALIAAEPTVANASWNGVLPTLPNSKEEAQKVEKQYSSPFNFNRVMQLDKAYLNSTNPKALAAGGSALNQSAPITTPLAPTPTPGYHVMAVCTGIPNTNDNYEPDNTAATAKTIQVATAQNHSLDPATDEDWVTFTAQAGRNYTITAESPSTETFPAIFLLDSSANVNTPLAADNGSGTTSASYISSINFTATTTGTYYVRVILGQLGSNSSTASCGTYTLSLTLNGIGTTVPATSTPGATPTLGTCQDRFESDNSPSQASLLKPSQSTIVPFNPTPGLPTIDTTNDGTQFHYSCPAGDVDWEYFDLVKGKTYSVFTSKLQGGIDTFMVLYQLNADGSLKPIYSSDDYPGAGLASRIDWVVPFTTGTPLGEYVRYYLAVKDVAGHGTDLMSYNLTLAAFGNGIGTCFDAYESDNTPNNAKEILINETQTHTFCPDGDTDWVRFYAKAGRVYSVGTSFSGLPAAGIDTSLFVWAISFDTTDPSQIASQVLIGQNDDRSDGDLSSQVNFGVPSDGIYYAEVRNTGDRGRNGMSYQLTFSTGTGVPTTAPTTTAATTTAAATAAGVSVNSLSLSFGDPGFMQVWDYTDLAVLSGRAARTWMWGSPGLAKTESYAEAPGGSRQVQYFDKSRMEINNPKSSRDSQWFVSNGLLVREMILGKIATGNSAFLQTVPNTIPIAGDLSSANPSPSYQSFSNLITVDGNGMATDRSGQTVTNGLTSDGNTFELSTAPVQVKLSKYVTETGHNIPDVFWNYLTSTGTVFNGNSYIKAQLMDWVYVMGLPLSEPYWIKAVVGGQEKDVMVQVFERRILTFTPSNSAEWQVEMGNVGQHYFQWRYGRP</sequence>
<evidence type="ECO:0000313" key="4">
    <source>
        <dbReference type="Proteomes" id="UP000521676"/>
    </source>
</evidence>
<feature type="domain" description="Peptidase C-terminal archaeal/bacterial" evidence="1">
    <location>
        <begin position="172"/>
        <end position="245"/>
    </location>
</feature>
<dbReference type="PANTHER" id="PTHR33794">
    <property type="entry name" value="BACILLOLYSIN"/>
    <property type="match status" value="1"/>
</dbReference>
<evidence type="ECO:0000313" key="5">
    <source>
        <dbReference type="Proteomes" id="UP001431572"/>
    </source>
</evidence>
<dbReference type="EMBL" id="CP128400">
    <property type="protein sequence ID" value="WJW68057.1"/>
    <property type="molecule type" value="Genomic_DNA"/>
</dbReference>
<gene>
    <name evidence="2" type="ORF">HXX08_19855</name>
    <name evidence="3" type="ORF">OZ401_003654</name>
</gene>
<dbReference type="InterPro" id="IPR007280">
    <property type="entry name" value="Peptidase_C_arc/bac"/>
</dbReference>
<evidence type="ECO:0000313" key="2">
    <source>
        <dbReference type="EMBL" id="NWJ48117.1"/>
    </source>
</evidence>
<dbReference type="PANTHER" id="PTHR33794:SF1">
    <property type="entry name" value="BACILLOLYSIN"/>
    <property type="match status" value="1"/>
</dbReference>
<dbReference type="Gene3D" id="2.60.120.380">
    <property type="match status" value="3"/>
</dbReference>
<dbReference type="InterPro" id="IPR050728">
    <property type="entry name" value="Zinc_Metalloprotease_M4"/>
</dbReference>
<dbReference type="Proteomes" id="UP000521676">
    <property type="component" value="Unassembled WGS sequence"/>
</dbReference>
<accession>A0A8T7M7J2</accession>
<dbReference type="RefSeq" id="WP_341469961.1">
    <property type="nucleotide sequence ID" value="NZ_CP128400.1"/>
</dbReference>
<keyword evidence="5" id="KW-1185">Reference proteome</keyword>
<proteinExistence type="predicted"/>
<evidence type="ECO:0000259" key="1">
    <source>
        <dbReference type="Pfam" id="PF04151"/>
    </source>
</evidence>
<reference evidence="2 4" key="1">
    <citation type="submission" date="2020-06" db="EMBL/GenBank/DDBJ databases">
        <title>Anoxygenic phototrophic Chloroflexota member uses a Type I reaction center.</title>
        <authorList>
            <person name="Tsuji J.M."/>
            <person name="Shaw N.A."/>
            <person name="Nagashima S."/>
            <person name="Venkiteswaran J."/>
            <person name="Schiff S.L."/>
            <person name="Hanada S."/>
            <person name="Tank M."/>
            <person name="Neufeld J.D."/>
        </authorList>
    </citation>
    <scope>NUCLEOTIDE SEQUENCE [LARGE SCALE GENOMIC DNA]</scope>
    <source>
        <strain evidence="2">L227-S17</strain>
    </source>
</reference>
<protein>
    <submittedName>
        <fullName evidence="2">PPC domain-containing protein</fullName>
    </submittedName>
</protein>
<evidence type="ECO:0000313" key="3">
    <source>
        <dbReference type="EMBL" id="WJW68057.1"/>
    </source>
</evidence>
<dbReference type="AlphaFoldDB" id="A0A8T7M7J2"/>
<dbReference type="Pfam" id="PF04151">
    <property type="entry name" value="PPC"/>
    <property type="match status" value="1"/>
</dbReference>
<dbReference type="Proteomes" id="UP001431572">
    <property type="component" value="Chromosome 2"/>
</dbReference>
<dbReference type="EMBL" id="JACATZ010000003">
    <property type="protein sequence ID" value="NWJ48117.1"/>
    <property type="molecule type" value="Genomic_DNA"/>
</dbReference>